<comment type="caution">
    <text evidence="1">The sequence shown here is derived from an EMBL/GenBank/DDBJ whole genome shotgun (WGS) entry which is preliminary data.</text>
</comment>
<sequence length="40" mass="4643">MSGIIVLVVALILLVLAVYNLYSYIRERRHSTLPTKKNKR</sequence>
<keyword evidence="2" id="KW-1185">Reference proteome</keyword>
<gene>
    <name evidence="1" type="ORF">QFI96_016010</name>
</gene>
<dbReference type="RefSeq" id="WP_148060375.1">
    <property type="nucleotide sequence ID" value="NZ_JARXNK020000104.1"/>
</dbReference>
<reference evidence="1 2" key="1">
    <citation type="submission" date="2024-04" db="EMBL/GenBank/DDBJ databases">
        <title>Two novel Raoultella species associated with bleeding cankers of broadleaf hosts, Raoultella scottia sp. nov. and Raoultella lignicola sp. nov.</title>
        <authorList>
            <person name="Brady C.L."/>
        </authorList>
    </citation>
    <scope>NUCLEOTIDE SEQUENCE [LARGE SCALE GENOMIC DNA]</scope>
    <source>
        <strain evidence="1 2">TW_WC1a.1</strain>
    </source>
</reference>
<accession>A0ABU9F9W8</accession>
<protein>
    <submittedName>
        <fullName evidence="1">Small membrane protein</fullName>
    </submittedName>
</protein>
<dbReference type="NCBIfam" id="NF033853">
    <property type="entry name" value="KPN_two_small"/>
    <property type="match status" value="1"/>
</dbReference>
<name>A0ABU9F9W8_9ENTR</name>
<proteinExistence type="predicted"/>
<organism evidence="1 2">
    <name type="scientific">Raoultella lignicola</name>
    <dbReference type="NCBI Taxonomy" id="3040939"/>
    <lineage>
        <taxon>Bacteria</taxon>
        <taxon>Pseudomonadati</taxon>
        <taxon>Pseudomonadota</taxon>
        <taxon>Gammaproteobacteria</taxon>
        <taxon>Enterobacterales</taxon>
        <taxon>Enterobacteriaceae</taxon>
        <taxon>Klebsiella/Raoultella group</taxon>
        <taxon>Raoultella</taxon>
    </lineage>
</organism>
<evidence type="ECO:0000313" key="1">
    <source>
        <dbReference type="EMBL" id="MEL0553203.1"/>
    </source>
</evidence>
<dbReference type="InterPro" id="IPR049833">
    <property type="entry name" value="KPN01023-like"/>
</dbReference>
<dbReference type="EMBL" id="JARXNK020000104">
    <property type="protein sequence ID" value="MEL0553203.1"/>
    <property type="molecule type" value="Genomic_DNA"/>
</dbReference>
<evidence type="ECO:0000313" key="2">
    <source>
        <dbReference type="Proteomes" id="UP001312893"/>
    </source>
</evidence>
<dbReference type="Proteomes" id="UP001312893">
    <property type="component" value="Unassembled WGS sequence"/>
</dbReference>